<sequence>MAAPHSFAGCRTPAEGAGGPLGAQKEIEDGGVEEPTHGLRTITKQHARQSETHPNLSAEAFSAGQAGVSEEQGVQQ</sequence>
<evidence type="ECO:0000256" key="1">
    <source>
        <dbReference type="SAM" id="MobiDB-lite"/>
    </source>
</evidence>
<organism evidence="2">
    <name type="scientific">Marmota monax</name>
    <name type="common">Woodchuck</name>
    <dbReference type="NCBI Taxonomy" id="9995"/>
    <lineage>
        <taxon>Eukaryota</taxon>
        <taxon>Metazoa</taxon>
        <taxon>Chordata</taxon>
        <taxon>Craniata</taxon>
        <taxon>Vertebrata</taxon>
        <taxon>Euteleostomi</taxon>
        <taxon>Mammalia</taxon>
        <taxon>Eutheria</taxon>
        <taxon>Euarchontoglires</taxon>
        <taxon>Glires</taxon>
        <taxon>Rodentia</taxon>
        <taxon>Sciuromorpha</taxon>
        <taxon>Sciuridae</taxon>
        <taxon>Xerinae</taxon>
        <taxon>Marmotini</taxon>
        <taxon>Marmota</taxon>
    </lineage>
</organism>
<feature type="non-terminal residue" evidence="2">
    <location>
        <position position="76"/>
    </location>
</feature>
<feature type="region of interest" description="Disordered" evidence="1">
    <location>
        <begin position="1"/>
        <end position="76"/>
    </location>
</feature>
<dbReference type="EMBL" id="CABDUW010001901">
    <property type="protein sequence ID" value="VTJ84531.1"/>
    <property type="molecule type" value="Genomic_DNA"/>
</dbReference>
<dbReference type="AlphaFoldDB" id="A0A5E4CU46"/>
<comment type="caution">
    <text evidence="2">The sequence shown here is derived from an EMBL/GenBank/DDBJ whole genome shotgun (WGS) entry which is preliminary data.</text>
</comment>
<proteinExistence type="predicted"/>
<accession>A0A5E4CU46</accession>
<protein>
    <submittedName>
        <fullName evidence="2">Uncharacterized protein</fullName>
    </submittedName>
</protein>
<gene>
    <name evidence="2" type="ORF">MONAX_5E020606</name>
</gene>
<name>A0A5E4CU46_MARMO</name>
<reference evidence="2" key="1">
    <citation type="submission" date="2019-04" db="EMBL/GenBank/DDBJ databases">
        <authorList>
            <person name="Alioto T."/>
            <person name="Alioto T."/>
        </authorList>
    </citation>
    <scope>NUCLEOTIDE SEQUENCE [LARGE SCALE GENOMIC DNA]</scope>
</reference>
<evidence type="ECO:0000313" key="2">
    <source>
        <dbReference type="EMBL" id="VTJ84531.1"/>
    </source>
</evidence>